<dbReference type="RefSeq" id="WP_139795950.1">
    <property type="nucleotide sequence ID" value="NZ_FWXH01000002.1"/>
</dbReference>
<evidence type="ECO:0000256" key="2">
    <source>
        <dbReference type="ARBA" id="ARBA00023125"/>
    </source>
</evidence>
<dbReference type="InterPro" id="IPR054156">
    <property type="entry name" value="YxaF_TetR_C"/>
</dbReference>
<evidence type="ECO:0000313" key="7">
    <source>
        <dbReference type="Proteomes" id="UP000192468"/>
    </source>
</evidence>
<dbReference type="Pfam" id="PF00440">
    <property type="entry name" value="TetR_N"/>
    <property type="match status" value="1"/>
</dbReference>
<dbReference type="PRINTS" id="PR00455">
    <property type="entry name" value="HTHTETR"/>
</dbReference>
<gene>
    <name evidence="6" type="ORF">SAMN02745134_00510</name>
</gene>
<dbReference type="InterPro" id="IPR001647">
    <property type="entry name" value="HTH_TetR"/>
</dbReference>
<dbReference type="OrthoDB" id="9812484at2"/>
<dbReference type="SUPFAM" id="SSF46689">
    <property type="entry name" value="Homeodomain-like"/>
    <property type="match status" value="1"/>
</dbReference>
<dbReference type="InterPro" id="IPR009057">
    <property type="entry name" value="Homeodomain-like_sf"/>
</dbReference>
<dbReference type="EMBL" id="FWXH01000002">
    <property type="protein sequence ID" value="SMC18154.1"/>
    <property type="molecule type" value="Genomic_DNA"/>
</dbReference>
<keyword evidence="7" id="KW-1185">Reference proteome</keyword>
<evidence type="ECO:0000256" key="4">
    <source>
        <dbReference type="PROSITE-ProRule" id="PRU00335"/>
    </source>
</evidence>
<keyword evidence="3" id="KW-0804">Transcription</keyword>
<evidence type="ECO:0000259" key="5">
    <source>
        <dbReference type="PROSITE" id="PS50977"/>
    </source>
</evidence>
<name>A0A1W1X2L4_9CLOT</name>
<accession>A0A1W1X2L4</accession>
<evidence type="ECO:0000313" key="6">
    <source>
        <dbReference type="EMBL" id="SMC18154.1"/>
    </source>
</evidence>
<feature type="DNA-binding region" description="H-T-H motif" evidence="4">
    <location>
        <begin position="31"/>
        <end position="50"/>
    </location>
</feature>
<dbReference type="Proteomes" id="UP000192468">
    <property type="component" value="Unassembled WGS sequence"/>
</dbReference>
<dbReference type="AlphaFoldDB" id="A0A1W1X2L4"/>
<protein>
    <submittedName>
        <fullName evidence="6">Transcriptional regulator, TetR family</fullName>
    </submittedName>
</protein>
<sequence>MAKSTKGEQSKNKLIKCAAKLFLINGYNATGINEILELAELPKGSFYFHFSSKKSLAIEVSNYYSEKLNEWILNVSQDKKWDEFINQLVGKMIKQAEDKKHFGCPLAVVGIEIAFSEPDISQYYYKSMKDLIGMFSNIFEFSGVPSNKLDTISHKAFAIYEGYLLYYRVSKDVDILKRMRKDLIEISEEYK</sequence>
<dbReference type="SUPFAM" id="SSF48498">
    <property type="entry name" value="Tetracyclin repressor-like, C-terminal domain"/>
    <property type="match status" value="1"/>
</dbReference>
<dbReference type="Pfam" id="PF21993">
    <property type="entry name" value="TetR_C_13_2"/>
    <property type="match status" value="1"/>
</dbReference>
<evidence type="ECO:0000256" key="1">
    <source>
        <dbReference type="ARBA" id="ARBA00023015"/>
    </source>
</evidence>
<proteinExistence type="predicted"/>
<reference evidence="6 7" key="1">
    <citation type="submission" date="2017-04" db="EMBL/GenBank/DDBJ databases">
        <authorList>
            <person name="Afonso C.L."/>
            <person name="Miller P.J."/>
            <person name="Scott M.A."/>
            <person name="Spackman E."/>
            <person name="Goraichik I."/>
            <person name="Dimitrov K.M."/>
            <person name="Suarez D.L."/>
            <person name="Swayne D.E."/>
        </authorList>
    </citation>
    <scope>NUCLEOTIDE SEQUENCE [LARGE SCALE GENOMIC DNA]</scope>
    <source>
        <strain evidence="6 7">DSM 12555</strain>
    </source>
</reference>
<dbReference type="PANTHER" id="PTHR47506">
    <property type="entry name" value="TRANSCRIPTIONAL REGULATORY PROTEIN"/>
    <property type="match status" value="1"/>
</dbReference>
<organism evidence="6 7">
    <name type="scientific">Clostridium acidisoli DSM 12555</name>
    <dbReference type="NCBI Taxonomy" id="1121291"/>
    <lineage>
        <taxon>Bacteria</taxon>
        <taxon>Bacillati</taxon>
        <taxon>Bacillota</taxon>
        <taxon>Clostridia</taxon>
        <taxon>Eubacteriales</taxon>
        <taxon>Clostridiaceae</taxon>
        <taxon>Clostridium</taxon>
    </lineage>
</organism>
<dbReference type="PROSITE" id="PS50977">
    <property type="entry name" value="HTH_TETR_2"/>
    <property type="match status" value="1"/>
</dbReference>
<dbReference type="Gene3D" id="1.10.357.10">
    <property type="entry name" value="Tetracycline Repressor, domain 2"/>
    <property type="match status" value="1"/>
</dbReference>
<dbReference type="PANTHER" id="PTHR47506:SF7">
    <property type="entry name" value="TRANSCRIPTIONAL REGULATORY PROTEIN"/>
    <property type="match status" value="1"/>
</dbReference>
<keyword evidence="2 4" id="KW-0238">DNA-binding</keyword>
<dbReference type="GO" id="GO:0003677">
    <property type="term" value="F:DNA binding"/>
    <property type="evidence" value="ECO:0007669"/>
    <property type="project" value="UniProtKB-UniRule"/>
</dbReference>
<keyword evidence="1" id="KW-0805">Transcription regulation</keyword>
<dbReference type="InterPro" id="IPR036271">
    <property type="entry name" value="Tet_transcr_reg_TetR-rel_C_sf"/>
</dbReference>
<dbReference type="STRING" id="1121291.SAMN02745134_00510"/>
<feature type="domain" description="HTH tetR-type" evidence="5">
    <location>
        <begin position="8"/>
        <end position="68"/>
    </location>
</feature>
<evidence type="ECO:0000256" key="3">
    <source>
        <dbReference type="ARBA" id="ARBA00023163"/>
    </source>
</evidence>